<dbReference type="Proteomes" id="UP000185469">
    <property type="component" value="Chromosome"/>
</dbReference>
<evidence type="ECO:0000256" key="5">
    <source>
        <dbReference type="ARBA" id="ARBA00023284"/>
    </source>
</evidence>
<feature type="compositionally biased region" description="Low complexity" evidence="6">
    <location>
        <begin position="34"/>
        <end position="59"/>
    </location>
</feature>
<organism evidence="8 9">
    <name type="scientific">Corynebacterium sphenisci DSM 44792</name>
    <dbReference type="NCBI Taxonomy" id="1437874"/>
    <lineage>
        <taxon>Bacteria</taxon>
        <taxon>Bacillati</taxon>
        <taxon>Actinomycetota</taxon>
        <taxon>Actinomycetes</taxon>
        <taxon>Mycobacteriales</taxon>
        <taxon>Corynebacteriaceae</taxon>
        <taxon>Corynebacterium</taxon>
    </lineage>
</organism>
<dbReference type="InterPro" id="IPR013766">
    <property type="entry name" value="Thioredoxin_domain"/>
</dbReference>
<proteinExistence type="inferred from homology"/>
<dbReference type="Pfam" id="PF13462">
    <property type="entry name" value="Thioredoxin_4"/>
    <property type="match status" value="1"/>
</dbReference>
<dbReference type="AlphaFoldDB" id="A0A1L7CZH5"/>
<name>A0A1L7CZH5_9CORY</name>
<evidence type="ECO:0000313" key="9">
    <source>
        <dbReference type="Proteomes" id="UP000185469"/>
    </source>
</evidence>
<feature type="domain" description="Thioredoxin" evidence="7">
    <location>
        <begin position="44"/>
        <end position="255"/>
    </location>
</feature>
<dbReference type="GO" id="GO:0016491">
    <property type="term" value="F:oxidoreductase activity"/>
    <property type="evidence" value="ECO:0007669"/>
    <property type="project" value="UniProtKB-KW"/>
</dbReference>
<reference evidence="8 9" key="1">
    <citation type="submission" date="2014-08" db="EMBL/GenBank/DDBJ databases">
        <title>Complete genome sequence of Corynebacterium sphenisci CECT 5990(T) (=DSM 44792(T)), isolated from healthy wild penguins.</title>
        <authorList>
            <person name="Ruckert C."/>
            <person name="Albersmeier A."/>
            <person name="Winkler A."/>
            <person name="Kalinowski J."/>
        </authorList>
    </citation>
    <scope>NUCLEOTIDE SEQUENCE [LARGE SCALE GENOMIC DNA]</scope>
    <source>
        <strain evidence="8 9">DSM 44792</strain>
    </source>
</reference>
<sequence>MVLALAVVLIAILALAATLLLRGGDPEPAPPAPATGAGPAPGAADPASPAPAAEGAPGVSAAGEITLPPAFDGLQEELARRDPGDPMALGAADAPVVLVLFSDLRCPYCGEFSREIEPDLVAGHVAAGRLRLEWRDLPTFGEGSRLGARAGRAAAAQGRFWEFTAEVFAAAPRRGHPELDEELLVARARAAGIGDIDRFRADLRSARFDAAIDADVAQAGELGIFSTPSYSVGDLPVAGLQPREFLEAAIADQLAARG</sequence>
<keyword evidence="3" id="KW-0560">Oxidoreductase</keyword>
<dbReference type="PANTHER" id="PTHR13887:SF14">
    <property type="entry name" value="DISULFIDE BOND FORMATION PROTEIN D"/>
    <property type="match status" value="1"/>
</dbReference>
<dbReference type="PANTHER" id="PTHR13887">
    <property type="entry name" value="GLUTATHIONE S-TRANSFERASE KAPPA"/>
    <property type="match status" value="1"/>
</dbReference>
<comment type="similarity">
    <text evidence="1">Belongs to the thioredoxin family. DsbA subfamily.</text>
</comment>
<dbReference type="KEGG" id="csph:CSPHI_10120"/>
<keyword evidence="9" id="KW-1185">Reference proteome</keyword>
<dbReference type="SUPFAM" id="SSF52833">
    <property type="entry name" value="Thioredoxin-like"/>
    <property type="match status" value="1"/>
</dbReference>
<dbReference type="STRING" id="1437874.CSPHI_10120"/>
<dbReference type="EMBL" id="CP009248">
    <property type="protein sequence ID" value="APT91296.1"/>
    <property type="molecule type" value="Genomic_DNA"/>
</dbReference>
<evidence type="ECO:0000259" key="7">
    <source>
        <dbReference type="PROSITE" id="PS51352"/>
    </source>
</evidence>
<feature type="region of interest" description="Disordered" evidence="6">
    <location>
        <begin position="27"/>
        <end position="59"/>
    </location>
</feature>
<keyword evidence="2" id="KW-0732">Signal</keyword>
<dbReference type="Gene3D" id="3.40.30.10">
    <property type="entry name" value="Glutaredoxin"/>
    <property type="match status" value="1"/>
</dbReference>
<keyword evidence="5" id="KW-0676">Redox-active center</keyword>
<evidence type="ECO:0000256" key="4">
    <source>
        <dbReference type="ARBA" id="ARBA00023157"/>
    </source>
</evidence>
<gene>
    <name evidence="8" type="ORF">CSPHI_10120</name>
</gene>
<evidence type="ECO:0000256" key="3">
    <source>
        <dbReference type="ARBA" id="ARBA00023002"/>
    </source>
</evidence>
<dbReference type="InterPro" id="IPR012336">
    <property type="entry name" value="Thioredoxin-like_fold"/>
</dbReference>
<evidence type="ECO:0000256" key="6">
    <source>
        <dbReference type="SAM" id="MobiDB-lite"/>
    </source>
</evidence>
<evidence type="ECO:0000256" key="2">
    <source>
        <dbReference type="ARBA" id="ARBA00022729"/>
    </source>
</evidence>
<evidence type="ECO:0000313" key="8">
    <source>
        <dbReference type="EMBL" id="APT91296.1"/>
    </source>
</evidence>
<dbReference type="InterPro" id="IPR036249">
    <property type="entry name" value="Thioredoxin-like_sf"/>
</dbReference>
<protein>
    <recommendedName>
        <fullName evidence="7">Thioredoxin domain-containing protein</fullName>
    </recommendedName>
</protein>
<dbReference type="PROSITE" id="PS51352">
    <property type="entry name" value="THIOREDOXIN_2"/>
    <property type="match status" value="1"/>
</dbReference>
<accession>A0A1L7CZH5</accession>
<evidence type="ECO:0000256" key="1">
    <source>
        <dbReference type="ARBA" id="ARBA00005791"/>
    </source>
</evidence>
<keyword evidence="4" id="KW-1015">Disulfide bond</keyword>